<feature type="region of interest" description="Disordered" evidence="1">
    <location>
        <begin position="95"/>
        <end position="129"/>
    </location>
</feature>
<proteinExistence type="predicted"/>
<evidence type="ECO:0000313" key="2">
    <source>
        <dbReference type="Proteomes" id="UP000887566"/>
    </source>
</evidence>
<keyword evidence="2" id="KW-1185">Reference proteome</keyword>
<dbReference type="AlphaFoldDB" id="A0A914UT99"/>
<sequence>MRRSTGPCTELLGAPSTFGTRCTGPDRDRPVFPWTELWTGPISLDRALLGPVQSCATWEKLQKKVDGPDRGPTVFSAGPRYLMLDRGTWCCTGPGPTSLSFGPDRDRTDPTEPWTGTGTDLKNPGPTHL</sequence>
<protein>
    <submittedName>
        <fullName evidence="3">Uncharacterized protein</fullName>
    </submittedName>
</protein>
<evidence type="ECO:0000256" key="1">
    <source>
        <dbReference type="SAM" id="MobiDB-lite"/>
    </source>
</evidence>
<name>A0A914UT99_9BILA</name>
<accession>A0A914UT99</accession>
<dbReference type="WBParaSite" id="PSAMB.scaffold119size76303.g2196.t1">
    <property type="protein sequence ID" value="PSAMB.scaffold119size76303.g2196.t1"/>
    <property type="gene ID" value="PSAMB.scaffold119size76303.g2196"/>
</dbReference>
<dbReference type="Proteomes" id="UP000887566">
    <property type="component" value="Unplaced"/>
</dbReference>
<reference evidence="3" key="1">
    <citation type="submission" date="2022-11" db="UniProtKB">
        <authorList>
            <consortium name="WormBaseParasite"/>
        </authorList>
    </citation>
    <scope>IDENTIFICATION</scope>
</reference>
<organism evidence="2 3">
    <name type="scientific">Plectus sambesii</name>
    <dbReference type="NCBI Taxonomy" id="2011161"/>
    <lineage>
        <taxon>Eukaryota</taxon>
        <taxon>Metazoa</taxon>
        <taxon>Ecdysozoa</taxon>
        <taxon>Nematoda</taxon>
        <taxon>Chromadorea</taxon>
        <taxon>Plectida</taxon>
        <taxon>Plectina</taxon>
        <taxon>Plectoidea</taxon>
        <taxon>Plectidae</taxon>
        <taxon>Plectus</taxon>
    </lineage>
</organism>
<evidence type="ECO:0000313" key="3">
    <source>
        <dbReference type="WBParaSite" id="PSAMB.scaffold119size76303.g2196.t1"/>
    </source>
</evidence>